<dbReference type="EMBL" id="KZ613941">
    <property type="protein sequence ID" value="PMD44512.1"/>
    <property type="molecule type" value="Genomic_DNA"/>
</dbReference>
<reference evidence="2 3" key="1">
    <citation type="submission" date="2016-04" db="EMBL/GenBank/DDBJ databases">
        <title>A degradative enzymes factory behind the ericoid mycorrhizal symbiosis.</title>
        <authorList>
            <consortium name="DOE Joint Genome Institute"/>
            <person name="Martino E."/>
            <person name="Morin E."/>
            <person name="Grelet G."/>
            <person name="Kuo A."/>
            <person name="Kohler A."/>
            <person name="Daghino S."/>
            <person name="Barry K."/>
            <person name="Choi C."/>
            <person name="Cichocki N."/>
            <person name="Clum A."/>
            <person name="Copeland A."/>
            <person name="Hainaut M."/>
            <person name="Haridas S."/>
            <person name="Labutti K."/>
            <person name="Lindquist E."/>
            <person name="Lipzen A."/>
            <person name="Khouja H.-R."/>
            <person name="Murat C."/>
            <person name="Ohm R."/>
            <person name="Olson A."/>
            <person name="Spatafora J."/>
            <person name="Veneault-Fourrey C."/>
            <person name="Henrissat B."/>
            <person name="Grigoriev I."/>
            <person name="Martin F."/>
            <person name="Perotto S."/>
        </authorList>
    </citation>
    <scope>NUCLEOTIDE SEQUENCE [LARGE SCALE GENOMIC DNA]</scope>
    <source>
        <strain evidence="2 3">F</strain>
    </source>
</reference>
<organism evidence="2 3">
    <name type="scientific">Hyaloscypha variabilis (strain UAMH 11265 / GT02V1 / F)</name>
    <name type="common">Meliniomyces variabilis</name>
    <dbReference type="NCBI Taxonomy" id="1149755"/>
    <lineage>
        <taxon>Eukaryota</taxon>
        <taxon>Fungi</taxon>
        <taxon>Dikarya</taxon>
        <taxon>Ascomycota</taxon>
        <taxon>Pezizomycotina</taxon>
        <taxon>Leotiomycetes</taxon>
        <taxon>Helotiales</taxon>
        <taxon>Hyaloscyphaceae</taxon>
        <taxon>Hyaloscypha</taxon>
        <taxon>Hyaloscypha variabilis</taxon>
    </lineage>
</organism>
<protein>
    <recommendedName>
        <fullName evidence="1">F-box domain-containing protein</fullName>
    </recommendedName>
</protein>
<sequence>MILVLKKTFLYNLPDEILLKICSHLTSHELYKLSLTCQALLGVTYEVLSRALRLDYAYRDDRKLSELNDIVNKLKRRSGGFLSDITIAHFTWPVSSELCRQMHHILSLLPNLKTLYLKEQCYSLQGYFIRAGKLEDMDANLCDVLLHSSSASTIRSLTISDTRISSHDILKLFTMKQLEHLSIEGFNYPMGIEPGDEIPHANLESLSISTTARPTGRHIDIILARTPHLKRFSWNFDFSSIFTQEQFKQVCSPAAISAALRPLSSTLEELRISMAATKFQNDGTGLDVSRFEKLRRLQIHGELLFPSCDELSYEAFCDGLGAQLWDRLPRSLETLEIISDTYRGDQTGFAATESQTMNFDLPVSNKMHLRKLSQVSVIRREFNPLEEHTVRA</sequence>
<dbReference type="InterPro" id="IPR036047">
    <property type="entry name" value="F-box-like_dom_sf"/>
</dbReference>
<dbReference type="PROSITE" id="PS50181">
    <property type="entry name" value="FBOX"/>
    <property type="match status" value="1"/>
</dbReference>
<gene>
    <name evidence="2" type="ORF">L207DRAFT_283035</name>
</gene>
<evidence type="ECO:0000313" key="3">
    <source>
        <dbReference type="Proteomes" id="UP000235786"/>
    </source>
</evidence>
<evidence type="ECO:0000259" key="1">
    <source>
        <dbReference type="PROSITE" id="PS50181"/>
    </source>
</evidence>
<dbReference type="Proteomes" id="UP000235786">
    <property type="component" value="Unassembled WGS sequence"/>
</dbReference>
<name>A0A2J6S190_HYAVF</name>
<dbReference type="InterPro" id="IPR001810">
    <property type="entry name" value="F-box_dom"/>
</dbReference>
<dbReference type="Pfam" id="PF12937">
    <property type="entry name" value="F-box-like"/>
    <property type="match status" value="1"/>
</dbReference>
<evidence type="ECO:0000313" key="2">
    <source>
        <dbReference type="EMBL" id="PMD44512.1"/>
    </source>
</evidence>
<dbReference type="AlphaFoldDB" id="A0A2J6S190"/>
<keyword evidence="3" id="KW-1185">Reference proteome</keyword>
<dbReference type="SUPFAM" id="SSF81383">
    <property type="entry name" value="F-box domain"/>
    <property type="match status" value="1"/>
</dbReference>
<dbReference type="SUPFAM" id="SSF52047">
    <property type="entry name" value="RNI-like"/>
    <property type="match status" value="1"/>
</dbReference>
<dbReference type="Gene3D" id="3.80.10.10">
    <property type="entry name" value="Ribonuclease Inhibitor"/>
    <property type="match status" value="1"/>
</dbReference>
<dbReference type="InterPro" id="IPR032675">
    <property type="entry name" value="LRR_dom_sf"/>
</dbReference>
<feature type="domain" description="F-box" evidence="1">
    <location>
        <begin position="7"/>
        <end position="61"/>
    </location>
</feature>
<dbReference type="OrthoDB" id="10314159at2759"/>
<proteinExistence type="predicted"/>
<dbReference type="CDD" id="cd09917">
    <property type="entry name" value="F-box_SF"/>
    <property type="match status" value="1"/>
</dbReference>
<accession>A0A2J6S190</accession>